<dbReference type="SMART" id="SM00320">
    <property type="entry name" value="WD40"/>
    <property type="match status" value="8"/>
</dbReference>
<evidence type="ECO:0000256" key="3">
    <source>
        <dbReference type="ARBA" id="ARBA00022737"/>
    </source>
</evidence>
<keyword evidence="3" id="KW-0677">Repeat</keyword>
<feature type="compositionally biased region" description="Low complexity" evidence="8">
    <location>
        <begin position="119"/>
        <end position="129"/>
    </location>
</feature>
<evidence type="ECO:0000313" key="10">
    <source>
        <dbReference type="Proteomes" id="UP001108240"/>
    </source>
</evidence>
<comment type="subcellular location">
    <subcellularLocation>
        <location evidence="1">Nucleus</location>
    </subcellularLocation>
</comment>
<dbReference type="GeneTree" id="ENSGT00940000153421"/>
<dbReference type="Proteomes" id="UP001108240">
    <property type="component" value="Unplaced"/>
</dbReference>
<keyword evidence="2" id="KW-0853">WD repeat</keyword>
<dbReference type="Gene3D" id="1.20.960.30">
    <property type="match status" value="1"/>
</dbReference>
<dbReference type="Pfam" id="PF00400">
    <property type="entry name" value="WD40"/>
    <property type="match status" value="6"/>
</dbReference>
<dbReference type="GO" id="GO:0003714">
    <property type="term" value="F:transcription corepressor activity"/>
    <property type="evidence" value="ECO:0007669"/>
    <property type="project" value="InterPro"/>
</dbReference>
<accession>A0A8C1DXT0</accession>
<evidence type="ECO:0000313" key="9">
    <source>
        <dbReference type="Ensembl" id="ENSCCRP00000066062.2"/>
    </source>
</evidence>
<evidence type="ECO:0000256" key="8">
    <source>
        <dbReference type="SAM" id="MobiDB-lite"/>
    </source>
</evidence>
<dbReference type="PROSITE" id="PS00678">
    <property type="entry name" value="WD_REPEATS_1"/>
    <property type="match status" value="3"/>
</dbReference>
<evidence type="ECO:0000256" key="7">
    <source>
        <dbReference type="ARBA" id="ARBA00056890"/>
    </source>
</evidence>
<dbReference type="Ensembl" id="ENSCCRT00000071580.2">
    <property type="protein sequence ID" value="ENSCCRP00000066062.2"/>
    <property type="gene ID" value="ENSCCRG00000035577.2"/>
</dbReference>
<dbReference type="InterPro" id="IPR015943">
    <property type="entry name" value="WD40/YVTN_repeat-like_dom_sf"/>
</dbReference>
<evidence type="ECO:0000256" key="4">
    <source>
        <dbReference type="ARBA" id="ARBA00022786"/>
    </source>
</evidence>
<keyword evidence="5" id="KW-0539">Nucleus</keyword>
<dbReference type="PANTHER" id="PTHR22846">
    <property type="entry name" value="WD40 REPEAT PROTEIN"/>
    <property type="match status" value="1"/>
</dbReference>
<reference evidence="9" key="1">
    <citation type="submission" date="2025-08" db="UniProtKB">
        <authorList>
            <consortium name="Ensembl"/>
        </authorList>
    </citation>
    <scope>IDENTIFICATION</scope>
</reference>
<comment type="function">
    <text evidence="7">F-box-like protein involved in the recruitment of the ubiquitin/19S proteasome complex to nuclear receptor-regulated transcription units. Plays an essential role in transcription activation mediated by nuclear receptors. Probably acts as integral component of corepressor complexes that mediates the recruitment of the 19S proteasome complex, leading to the subsequent proteasomal degradation of transcription repressor complexes, thereby allowing cofactor exchange.</text>
</comment>
<keyword evidence="4" id="KW-0833">Ubl conjugation pathway</keyword>
<dbReference type="InterPro" id="IPR036322">
    <property type="entry name" value="WD40_repeat_dom_sf"/>
</dbReference>
<comment type="similarity">
    <text evidence="6">Belongs to the WD repeat EBI family.</text>
</comment>
<dbReference type="FunFam" id="2.130.10.10:FF:000014">
    <property type="entry name" value="Putative F-box-like/WD repeat-containing protein TBL1XR1"/>
    <property type="match status" value="1"/>
</dbReference>
<evidence type="ECO:0000256" key="5">
    <source>
        <dbReference type="ARBA" id="ARBA00023242"/>
    </source>
</evidence>
<dbReference type="PRINTS" id="PR00320">
    <property type="entry name" value="GPROTEINBRPT"/>
</dbReference>
<feature type="compositionally biased region" description="Polar residues" evidence="8">
    <location>
        <begin position="130"/>
        <end position="143"/>
    </location>
</feature>
<evidence type="ECO:0000256" key="2">
    <source>
        <dbReference type="ARBA" id="ARBA00022574"/>
    </source>
</evidence>
<reference evidence="9" key="2">
    <citation type="submission" date="2025-09" db="UniProtKB">
        <authorList>
            <consortium name="Ensembl"/>
        </authorList>
    </citation>
    <scope>IDENTIFICATION</scope>
</reference>
<name>A0A8C1DXT0_CYPCA</name>
<dbReference type="AlphaFoldDB" id="A0A8C1DXT0"/>
<dbReference type="GO" id="GO:0006357">
    <property type="term" value="P:regulation of transcription by RNA polymerase II"/>
    <property type="evidence" value="ECO:0007669"/>
    <property type="project" value="TreeGrafter"/>
</dbReference>
<dbReference type="InterPro" id="IPR020472">
    <property type="entry name" value="WD40_PAC1"/>
</dbReference>
<proteinExistence type="inferred from homology"/>
<dbReference type="FunFam" id="1.20.960.30:FF:000001">
    <property type="entry name" value="F-box-like/WD repeat-containing protein TBL1XR1"/>
    <property type="match status" value="1"/>
</dbReference>
<dbReference type="GO" id="GO:0000118">
    <property type="term" value="C:histone deacetylase complex"/>
    <property type="evidence" value="ECO:0007669"/>
    <property type="project" value="TreeGrafter"/>
</dbReference>
<dbReference type="InterPro" id="IPR045183">
    <property type="entry name" value="Ebi-like"/>
</dbReference>
<dbReference type="SUPFAM" id="SSF50978">
    <property type="entry name" value="WD40 repeat-like"/>
    <property type="match status" value="1"/>
</dbReference>
<feature type="region of interest" description="Disordered" evidence="8">
    <location>
        <begin position="119"/>
        <end position="145"/>
    </location>
</feature>
<keyword evidence="10" id="KW-1185">Reference proteome</keyword>
<sequence>MFSHTFTLGLRSSDCWLMKAGVFGLCAAGFSHSAFTFGMESHISQSNINGTLVPPAALISILQKGLQYVEAEISINEDGTVFDGRPIESLSLVDAVMPDVVHTRQQAFRDKLAEQQKAISSSSSSAAQSHATNNGETSLNGEENGTHALHNHMEVMEVDSEVQIPTTVLRGHESEVFICAWNPVTDLLASGSGDSTARIWNLIENSSGGSTQLVLRHCIREGGQDVPSNKDVTSLDWNSDGTLLATGSYDGFARIWTKDGNLSSTLGQHKGPIFALKWNKKGNSILSAGVDKTTIIWDAQTGEAKQQFPFHSAPALDVDWQNNSTFASCSTDMCIHVCRLGSERPLKTFQGHTNEVNAIKWDPSGMLLASCSDDMTLKIWSMKQDTCVHNLEAHNKEIYTIKWSPTGTGSSNPNANMLLASASFDSTVRLWDVDRGVCIHTLTKHQEPVYSVAFSPDGKFLASGSFDKCVHIWDTLSGALVNSYRGTGGIFEVCWNSVGDKVGASASDGSVCVLDLRNRIQMLKTKLEELSTKDGDEQRSDSVDEVDAKELETLHLKGFIGCFGRH</sequence>
<dbReference type="PANTHER" id="PTHR22846:SF52">
    <property type="entry name" value="F-BOX-LIKE_WD REPEAT-CONTAINING PROTEIN TBL1X"/>
    <property type="match status" value="1"/>
</dbReference>
<dbReference type="CDD" id="cd00200">
    <property type="entry name" value="WD40"/>
    <property type="match status" value="1"/>
</dbReference>
<dbReference type="Gene3D" id="2.130.10.10">
    <property type="entry name" value="YVTN repeat-like/Quinoprotein amine dehydrogenase"/>
    <property type="match status" value="1"/>
</dbReference>
<organism evidence="9 10">
    <name type="scientific">Cyprinus carpio carpio</name>
    <dbReference type="NCBI Taxonomy" id="630221"/>
    <lineage>
        <taxon>Eukaryota</taxon>
        <taxon>Metazoa</taxon>
        <taxon>Chordata</taxon>
        <taxon>Craniata</taxon>
        <taxon>Vertebrata</taxon>
        <taxon>Euteleostomi</taxon>
        <taxon>Actinopterygii</taxon>
        <taxon>Neopterygii</taxon>
        <taxon>Teleostei</taxon>
        <taxon>Ostariophysi</taxon>
        <taxon>Cypriniformes</taxon>
        <taxon>Cyprinidae</taxon>
        <taxon>Cyprininae</taxon>
        <taxon>Cyprinus</taxon>
    </lineage>
</organism>
<dbReference type="InterPro" id="IPR001680">
    <property type="entry name" value="WD40_rpt"/>
</dbReference>
<protein>
    <submittedName>
        <fullName evidence="9">Transducin beta like 1 X-linked</fullName>
    </submittedName>
</protein>
<dbReference type="InterPro" id="IPR019775">
    <property type="entry name" value="WD40_repeat_CS"/>
</dbReference>
<evidence type="ECO:0000256" key="1">
    <source>
        <dbReference type="ARBA" id="ARBA00004123"/>
    </source>
</evidence>
<evidence type="ECO:0000256" key="6">
    <source>
        <dbReference type="ARBA" id="ARBA00025741"/>
    </source>
</evidence>